<evidence type="ECO:0000313" key="12">
    <source>
        <dbReference type="Proteomes" id="UP000245341"/>
    </source>
</evidence>
<feature type="disulfide bond" evidence="6">
    <location>
        <begin position="1287"/>
        <end position="1341"/>
    </location>
</feature>
<keyword evidence="8" id="KW-0732">Signal</keyword>
<dbReference type="Gene3D" id="2.10.25.10">
    <property type="entry name" value="Laminin"/>
    <property type="match status" value="2"/>
</dbReference>
<dbReference type="PROSITE" id="PS51233">
    <property type="entry name" value="VWFD"/>
    <property type="match status" value="2"/>
</dbReference>
<evidence type="ECO:0000259" key="10">
    <source>
        <dbReference type="PROSITE" id="PS50184"/>
    </source>
</evidence>
<feature type="domain" description="VWFD" evidence="11">
    <location>
        <begin position="35"/>
        <end position="207"/>
    </location>
</feature>
<feature type="compositionally biased region" description="Low complexity" evidence="7">
    <location>
        <begin position="439"/>
        <end position="456"/>
    </location>
</feature>
<comment type="subcellular location">
    <subcellularLocation>
        <location evidence="1">Secreted</location>
    </subcellularLocation>
</comment>
<feature type="domain" description="VWFD" evidence="11">
    <location>
        <begin position="673"/>
        <end position="856"/>
    </location>
</feature>
<dbReference type="SMART" id="SM00832">
    <property type="entry name" value="C8"/>
    <property type="match status" value="2"/>
</dbReference>
<feature type="region of interest" description="Disordered" evidence="7">
    <location>
        <begin position="571"/>
        <end position="608"/>
    </location>
</feature>
<name>A0A7F8RHQ8_LEPWE</name>
<dbReference type="InterPro" id="IPR014853">
    <property type="entry name" value="VWF/SSPO/ZAN-like_Cys-rich_dom"/>
</dbReference>
<feature type="region of interest" description="Disordered" evidence="7">
    <location>
        <begin position="853"/>
        <end position="875"/>
    </location>
</feature>
<feature type="compositionally biased region" description="Low complexity" evidence="7">
    <location>
        <begin position="469"/>
        <end position="489"/>
    </location>
</feature>
<dbReference type="SMART" id="SM00041">
    <property type="entry name" value="CT"/>
    <property type="match status" value="1"/>
</dbReference>
<dbReference type="Gene3D" id="2.10.90.10">
    <property type="entry name" value="Cystine-knot cytokines"/>
    <property type="match status" value="1"/>
</dbReference>
<keyword evidence="12" id="KW-1185">Reference proteome</keyword>
<feature type="domain" description="CTCK" evidence="9">
    <location>
        <begin position="1264"/>
        <end position="1349"/>
    </location>
</feature>
<evidence type="ECO:0000256" key="2">
    <source>
        <dbReference type="ARBA" id="ARBA00022525"/>
    </source>
</evidence>
<feature type="compositionally biased region" description="Low complexity" evidence="7">
    <location>
        <begin position="593"/>
        <end position="603"/>
    </location>
</feature>
<dbReference type="SUPFAM" id="SSF57603">
    <property type="entry name" value="FnI-like domain"/>
    <property type="match status" value="1"/>
</dbReference>
<evidence type="ECO:0000259" key="9">
    <source>
        <dbReference type="PROSITE" id="PS01225"/>
    </source>
</evidence>
<dbReference type="CDD" id="cd19941">
    <property type="entry name" value="TIL"/>
    <property type="match status" value="2"/>
</dbReference>
<keyword evidence="5" id="KW-0325">Glycoprotein</keyword>
<evidence type="ECO:0000256" key="1">
    <source>
        <dbReference type="ARBA" id="ARBA00004613"/>
    </source>
</evidence>
<organism evidence="12 13">
    <name type="scientific">Leptonychotes weddellii</name>
    <name type="common">Weddell seal</name>
    <name type="synonym">Otaria weddellii</name>
    <dbReference type="NCBI Taxonomy" id="9713"/>
    <lineage>
        <taxon>Eukaryota</taxon>
        <taxon>Metazoa</taxon>
        <taxon>Chordata</taxon>
        <taxon>Craniata</taxon>
        <taxon>Vertebrata</taxon>
        <taxon>Euteleostomi</taxon>
        <taxon>Mammalia</taxon>
        <taxon>Eutheria</taxon>
        <taxon>Laurasiatheria</taxon>
        <taxon>Carnivora</taxon>
        <taxon>Caniformia</taxon>
        <taxon>Pinnipedia</taxon>
        <taxon>Phocidae</taxon>
        <taxon>Monachinae</taxon>
        <taxon>Lobodontini</taxon>
        <taxon>Leptonychotes</taxon>
    </lineage>
</organism>
<keyword evidence="4 6" id="KW-1015">Disulfide bond</keyword>
<evidence type="ECO:0000256" key="5">
    <source>
        <dbReference type="ARBA" id="ARBA00023180"/>
    </source>
</evidence>
<sequence length="1374" mass="149096">MGLPLARLVAVCLALSSAGCAELQREGRTQNHGHSVCSTWGDFHYKTFDGDVFRFPGLCDYNFASDCRDSYKEFAVHLKRGSGSAGGHPQLEHILLNIKDDTIYLTRHLAVVNGAVVSTPHYSSGLLIEKSDAYTKVYSRAGLTLMWNREDSLMLELDSKFRNHTCGLCGDYNGLHTYSEFLSEGVLFSALEFGNMQKIHKPEVVCDDPEESPALESCSKHRTECEELLTAAAFEDCRGLVPLEPYVQACVRDRCGCPAGSSCICSTLAEFSRQCSHAGGQPRNWRTAELCPKSCPGNMVYLESSSPCMDTCSHLEVSSLCEEHRMDGCFCPEGTVYDDIAARGCVPVSQCHCKLHGHLHSPGQHISRDCEECTTTTTTTTGTPTPTPTITTTPSTIMTTTTTGTPTPTPTPTTTTTTTTTGTPTITTTMGTEPAGMQTSGPTSSKTTPTSETTTGPPSPTPGAPSTPTPTTVSTTTTGTSTLPTPSRPQTASPTTSHVPTPTLTPISTPNLTISTGSVISSTLVICCILNDTYYAPGEMVYNGTHGDTCYYANCSRSCTIEIFNWSCPSTPSSTPSPSKLASTSTPKPPTPTASSTPATTKPPACPDFDPPRQENETWWLCNCTMAICKYNNTVELVEMECEVPPKPTCSNGLQPVLVKGPHDCCQHWECDCYCTGWGDPHYVTFDGLYYSHQGNCTYVLVERIASTLDNFGVYIDNYHCDVNDQVSCPRTLIVRYEFQEVLIKMLQMMPIKVQVQVNRQVVALPYVKSELHVYQSGINYMVEISKLGALISYNGLSFSIRLPYHLFGNNTKGQCGTCTNNTADDCVLPSGEVVASCEFAADQWMVNDPSKPHCPQTRVTTKGPTIMPPGGSTTSHRDCTSPLCELMKDSLFAPCHALVPPQHYYEACMFDSCLVPGTGLECASLQTYATLCAQANVCIDWRNHTHGVCSVTCPPHREYRACGPAEEPSCESSLQKSTGLVEGCFCPEGTMNYAPGFDICVELCGCVGPDDVPRKFGEHFEFDCKDCVCLEGGRGIICQPKECRQEPVTCTEDGTYPVTEVNPADMCCNITTCKCNTSLCEALPPKCPLGFEVSSKASPGKCCPSYSCVPKGVCVHGNAEYQPGSPVYSSKCQDCVCTSDRNSSSQLNVISCTHVHCSNSCSPGFELVDVPGECCGKCQQTHCIVKRPSMENMILKPGDISHDPTNNCTFFSCVKIHNQLISSVSNITCPDFDPSICLPGSITLMPNGCCKKCIPRNETRIYCSTVPITKEISYSGCTKKVTMNSCSGSCGTFVMYSARAQALDRRCSCCKEVRTSQREVQLNCPDGRSLKHTYTHIESCLCRDTVCELPQAPHRFSHHTRSASPRGLPPGRD</sequence>
<proteinExistence type="predicted"/>
<dbReference type="SMART" id="SM00214">
    <property type="entry name" value="VWC"/>
    <property type="match status" value="2"/>
</dbReference>
<feature type="compositionally biased region" description="Low complexity" evidence="7">
    <location>
        <begin position="571"/>
        <end position="586"/>
    </location>
</feature>
<feature type="disulfide bond" evidence="6">
    <location>
        <begin position="1291"/>
        <end position="1343"/>
    </location>
</feature>
<keyword evidence="2" id="KW-0964">Secreted</keyword>
<protein>
    <submittedName>
        <fullName evidence="13">Mucin-2</fullName>
    </submittedName>
</protein>
<evidence type="ECO:0000256" key="7">
    <source>
        <dbReference type="SAM" id="MobiDB-lite"/>
    </source>
</evidence>
<evidence type="ECO:0000256" key="8">
    <source>
        <dbReference type="SAM" id="SignalP"/>
    </source>
</evidence>
<feature type="compositionally biased region" description="Low complexity" evidence="7">
    <location>
        <begin position="375"/>
        <end position="432"/>
    </location>
</feature>
<dbReference type="CTD" id="4583"/>
<dbReference type="SUPFAM" id="SSF57567">
    <property type="entry name" value="Serine protease inhibitors"/>
    <property type="match status" value="2"/>
</dbReference>
<dbReference type="KEGG" id="lww:102728650"/>
<dbReference type="PANTHER" id="PTHR11339:SF371">
    <property type="entry name" value="MUCIN-2"/>
    <property type="match status" value="1"/>
</dbReference>
<reference evidence="13" key="1">
    <citation type="submission" date="2025-08" db="UniProtKB">
        <authorList>
            <consortium name="RefSeq"/>
        </authorList>
    </citation>
    <scope>IDENTIFICATION</scope>
    <source>
        <tissue evidence="13">Liver</tissue>
    </source>
</reference>
<dbReference type="RefSeq" id="XP_030892649.1">
    <property type="nucleotide sequence ID" value="XM_031036789.1"/>
</dbReference>
<feature type="region of interest" description="Disordered" evidence="7">
    <location>
        <begin position="375"/>
        <end position="511"/>
    </location>
</feature>
<dbReference type="GO" id="GO:0005615">
    <property type="term" value="C:extracellular space"/>
    <property type="evidence" value="ECO:0007669"/>
    <property type="project" value="TreeGrafter"/>
</dbReference>
<dbReference type="PROSITE" id="PS51257">
    <property type="entry name" value="PROKAR_LIPOPROTEIN"/>
    <property type="match status" value="1"/>
</dbReference>
<dbReference type="PROSITE" id="PS01185">
    <property type="entry name" value="CTCK_1"/>
    <property type="match status" value="1"/>
</dbReference>
<dbReference type="SMART" id="SM00216">
    <property type="entry name" value="VWD"/>
    <property type="match status" value="2"/>
</dbReference>
<dbReference type="Pfam" id="PF00094">
    <property type="entry name" value="VWD"/>
    <property type="match status" value="2"/>
</dbReference>
<dbReference type="PROSITE" id="PS50184">
    <property type="entry name" value="VWFC_2"/>
    <property type="match status" value="2"/>
</dbReference>
<gene>
    <name evidence="13" type="primary">MUC2</name>
</gene>
<dbReference type="InterPro" id="IPR006207">
    <property type="entry name" value="Cys_knot_C"/>
</dbReference>
<dbReference type="Pfam" id="PF08742">
    <property type="entry name" value="C8"/>
    <property type="match status" value="2"/>
</dbReference>
<dbReference type="OrthoDB" id="160294at2759"/>
<dbReference type="InterPro" id="IPR001007">
    <property type="entry name" value="VWF_dom"/>
</dbReference>
<dbReference type="PROSITE" id="PS01208">
    <property type="entry name" value="VWFC_1"/>
    <property type="match status" value="1"/>
</dbReference>
<dbReference type="InterPro" id="IPR050780">
    <property type="entry name" value="Mucin_vWF_Thrombospondin_sf"/>
</dbReference>
<evidence type="ECO:0000313" key="13">
    <source>
        <dbReference type="RefSeq" id="XP_030892649.1"/>
    </source>
</evidence>
<feature type="chain" id="PRO_5028813961" evidence="8">
    <location>
        <begin position="22"/>
        <end position="1374"/>
    </location>
</feature>
<feature type="domain" description="VWFC" evidence="10">
    <location>
        <begin position="1113"/>
        <end position="1180"/>
    </location>
</feature>
<dbReference type="InterPro" id="IPR029034">
    <property type="entry name" value="Cystine-knot_cytokine"/>
</dbReference>
<dbReference type="InterPro" id="IPR002919">
    <property type="entry name" value="TIL_dom"/>
</dbReference>
<dbReference type="PANTHER" id="PTHR11339">
    <property type="entry name" value="EXTRACELLULAR MATRIX GLYCOPROTEIN RELATED"/>
    <property type="match status" value="1"/>
</dbReference>
<comment type="caution">
    <text evidence="6">Lacks conserved residue(s) required for the propagation of feature annotation.</text>
</comment>
<dbReference type="Proteomes" id="UP000245341">
    <property type="component" value="Unplaced"/>
</dbReference>
<dbReference type="Pfam" id="PF01826">
    <property type="entry name" value="TIL"/>
    <property type="match status" value="1"/>
</dbReference>
<dbReference type="InterPro" id="IPR036084">
    <property type="entry name" value="Ser_inhib-like_sf"/>
</dbReference>
<feature type="domain" description="VWFC" evidence="10">
    <location>
        <begin position="1007"/>
        <end position="1075"/>
    </location>
</feature>
<accession>A0A7F8RHQ8</accession>
<feature type="compositionally biased region" description="Pro residues" evidence="7">
    <location>
        <begin position="457"/>
        <end position="468"/>
    </location>
</feature>
<evidence type="ECO:0000256" key="6">
    <source>
        <dbReference type="PROSITE-ProRule" id="PRU00039"/>
    </source>
</evidence>
<evidence type="ECO:0000256" key="4">
    <source>
        <dbReference type="ARBA" id="ARBA00023157"/>
    </source>
</evidence>
<dbReference type="FunFam" id="2.10.25.10:FF:000153">
    <property type="entry name" value="MUC5B isoform 1"/>
    <property type="match status" value="1"/>
</dbReference>
<evidence type="ECO:0000256" key="3">
    <source>
        <dbReference type="ARBA" id="ARBA00022737"/>
    </source>
</evidence>
<feature type="signal peptide" evidence="8">
    <location>
        <begin position="1"/>
        <end position="21"/>
    </location>
</feature>
<dbReference type="GeneID" id="102728650"/>
<dbReference type="GO" id="GO:0031012">
    <property type="term" value="C:extracellular matrix"/>
    <property type="evidence" value="ECO:0007669"/>
    <property type="project" value="TreeGrafter"/>
</dbReference>
<evidence type="ECO:0000259" key="11">
    <source>
        <dbReference type="PROSITE" id="PS51233"/>
    </source>
</evidence>
<keyword evidence="3" id="KW-0677">Repeat</keyword>
<dbReference type="PROSITE" id="PS01225">
    <property type="entry name" value="CTCK_2"/>
    <property type="match status" value="1"/>
</dbReference>
<dbReference type="InterPro" id="IPR001846">
    <property type="entry name" value="VWF_type-D"/>
</dbReference>
<feature type="compositionally biased region" description="Polar residues" evidence="7">
    <location>
        <begin position="490"/>
        <end position="511"/>
    </location>
</feature>